<dbReference type="Pfam" id="PF07727">
    <property type="entry name" value="RVT_2"/>
    <property type="match status" value="1"/>
</dbReference>
<reference evidence="2" key="2">
    <citation type="journal article" date="2024" name="Plant">
        <title>Genomic evolution and insights into agronomic trait innovations of Sesamum species.</title>
        <authorList>
            <person name="Miao H."/>
            <person name="Wang L."/>
            <person name="Qu L."/>
            <person name="Liu H."/>
            <person name="Sun Y."/>
            <person name="Le M."/>
            <person name="Wang Q."/>
            <person name="Wei S."/>
            <person name="Zheng Y."/>
            <person name="Lin W."/>
            <person name="Duan Y."/>
            <person name="Cao H."/>
            <person name="Xiong S."/>
            <person name="Wang X."/>
            <person name="Wei L."/>
            <person name="Li C."/>
            <person name="Ma Q."/>
            <person name="Ju M."/>
            <person name="Zhao R."/>
            <person name="Li G."/>
            <person name="Mu C."/>
            <person name="Tian Q."/>
            <person name="Mei H."/>
            <person name="Zhang T."/>
            <person name="Gao T."/>
            <person name="Zhang H."/>
        </authorList>
    </citation>
    <scope>NUCLEOTIDE SEQUENCE</scope>
    <source>
        <strain evidence="2">G02</strain>
    </source>
</reference>
<sequence>MLLSFLMAINENDEPKSYKQVVRDVLWQEVMTKELKALEQNHTWTLKSLPSGKKAMESKWVYKIKHNFDGSIERYDACLVAKGYTQVEGLDYTKTFAPVAKLITDRTLLVVAAAKSWELHQLDVHNAFLHSDLDEEVYMTPPLGYLATTDNHICRLWKSLYGLKMVSRQWYAKFSSTIIQFGFTQSQASLLFYHKGTSFTALLIYVDDVIIASNNSAHASALKNYLDNYCHIKDLGPLKYFLVLEVARSPDGIVCLKESTHWIFCKRLA</sequence>
<evidence type="ECO:0000259" key="1">
    <source>
        <dbReference type="Pfam" id="PF07727"/>
    </source>
</evidence>
<dbReference type="PANTHER" id="PTHR43383">
    <property type="entry name" value="NODULIN 6"/>
    <property type="match status" value="1"/>
</dbReference>
<dbReference type="AlphaFoldDB" id="A0AAW2L882"/>
<organism evidence="2">
    <name type="scientific">Sesamum radiatum</name>
    <name type="common">Black benniseed</name>
    <dbReference type="NCBI Taxonomy" id="300843"/>
    <lineage>
        <taxon>Eukaryota</taxon>
        <taxon>Viridiplantae</taxon>
        <taxon>Streptophyta</taxon>
        <taxon>Embryophyta</taxon>
        <taxon>Tracheophyta</taxon>
        <taxon>Spermatophyta</taxon>
        <taxon>Magnoliopsida</taxon>
        <taxon>eudicotyledons</taxon>
        <taxon>Gunneridae</taxon>
        <taxon>Pentapetalae</taxon>
        <taxon>asterids</taxon>
        <taxon>lamiids</taxon>
        <taxon>Lamiales</taxon>
        <taxon>Pedaliaceae</taxon>
        <taxon>Sesamum</taxon>
    </lineage>
</organism>
<accession>A0AAW2L882</accession>
<comment type="caution">
    <text evidence="2">The sequence shown here is derived from an EMBL/GenBank/DDBJ whole genome shotgun (WGS) entry which is preliminary data.</text>
</comment>
<gene>
    <name evidence="2" type="ORF">Sradi_5410200</name>
</gene>
<proteinExistence type="predicted"/>
<dbReference type="SUPFAM" id="SSF56672">
    <property type="entry name" value="DNA/RNA polymerases"/>
    <property type="match status" value="1"/>
</dbReference>
<evidence type="ECO:0000313" key="2">
    <source>
        <dbReference type="EMBL" id="KAL0315320.1"/>
    </source>
</evidence>
<dbReference type="PANTHER" id="PTHR43383:SF2">
    <property type="entry name" value="AMIDOHYDROLASE 2 FAMILY PROTEIN"/>
    <property type="match status" value="1"/>
</dbReference>
<feature type="domain" description="Reverse transcriptase Ty1/copia-type" evidence="1">
    <location>
        <begin position="41"/>
        <end position="254"/>
    </location>
</feature>
<protein>
    <submittedName>
        <fullName evidence="2">Retrovirus-related Pol polyprotein from transposon TNT 1-94</fullName>
    </submittedName>
</protein>
<dbReference type="InterPro" id="IPR013103">
    <property type="entry name" value="RVT_2"/>
</dbReference>
<reference evidence="2" key="1">
    <citation type="submission" date="2020-06" db="EMBL/GenBank/DDBJ databases">
        <authorList>
            <person name="Li T."/>
            <person name="Hu X."/>
            <person name="Zhang T."/>
            <person name="Song X."/>
            <person name="Zhang H."/>
            <person name="Dai N."/>
            <person name="Sheng W."/>
            <person name="Hou X."/>
            <person name="Wei L."/>
        </authorList>
    </citation>
    <scope>NUCLEOTIDE SEQUENCE</scope>
    <source>
        <strain evidence="2">G02</strain>
        <tissue evidence="2">Leaf</tissue>
    </source>
</reference>
<dbReference type="EMBL" id="JACGWJ010000025">
    <property type="protein sequence ID" value="KAL0315320.1"/>
    <property type="molecule type" value="Genomic_DNA"/>
</dbReference>
<dbReference type="InterPro" id="IPR043502">
    <property type="entry name" value="DNA/RNA_pol_sf"/>
</dbReference>
<name>A0AAW2L882_SESRA</name>